<name>A0AAW1N6W5_POPJA</name>
<dbReference type="InterPro" id="IPR029033">
    <property type="entry name" value="His_PPase_superfam"/>
</dbReference>
<sequence>MALLRITFLTLVCLNLRADLVLSNSAECSKHTLSLLHIVSRHGNKTLEATYPTNPHKHVRFEPFGEGQLTNGGKLLGYQTGQYLRHRYNRFLGPYTPEILGKLLGYQTGQYLRHRYNRFLGPYTPEILGAYASSSWRCRAYLQLIMASLFPPSKAEKWHKDFHWQAYPINVDCNLSRNLFWSYATCPNFAKSYENYKKFGAYGKVMAPYNETITYLRNQSGLWQNNTFVFGTPIYLHAAFKSQEEWGLELPSWAKSVWPETLDEIAAMEWSQLFATEEARTLGAGHIISKIFKDTTLHINKDPSVNGKKIYLYVGHDTNLYGSLAWLGVLKPEMINFGAYVIFEIHNLNDNYYIKVLFQNKNVASAPAPIKIPQCGYCCPINKFATLYASRLNPEKICG</sequence>
<dbReference type="PANTHER" id="PTHR11567:SF211">
    <property type="entry name" value="PROSTATIC ACID PHOSPHATASE"/>
    <property type="match status" value="1"/>
</dbReference>
<dbReference type="InterPro" id="IPR000560">
    <property type="entry name" value="His_Pase_clade-2"/>
</dbReference>
<evidence type="ECO:0000256" key="7">
    <source>
        <dbReference type="ARBA" id="ARBA00023180"/>
    </source>
</evidence>
<keyword evidence="10" id="KW-1185">Reference proteome</keyword>
<accession>A0AAW1N6W5</accession>
<dbReference type="EMBL" id="JASPKY010000008">
    <property type="protein sequence ID" value="KAK9754322.1"/>
    <property type="molecule type" value="Genomic_DNA"/>
</dbReference>
<dbReference type="EC" id="3.1.3.2" evidence="3"/>
<dbReference type="Pfam" id="PF00328">
    <property type="entry name" value="His_Phos_2"/>
    <property type="match status" value="1"/>
</dbReference>
<organism evidence="9 10">
    <name type="scientific">Popillia japonica</name>
    <name type="common">Japanese beetle</name>
    <dbReference type="NCBI Taxonomy" id="7064"/>
    <lineage>
        <taxon>Eukaryota</taxon>
        <taxon>Metazoa</taxon>
        <taxon>Ecdysozoa</taxon>
        <taxon>Arthropoda</taxon>
        <taxon>Hexapoda</taxon>
        <taxon>Insecta</taxon>
        <taxon>Pterygota</taxon>
        <taxon>Neoptera</taxon>
        <taxon>Endopterygota</taxon>
        <taxon>Coleoptera</taxon>
        <taxon>Polyphaga</taxon>
        <taxon>Scarabaeiformia</taxon>
        <taxon>Scarabaeidae</taxon>
        <taxon>Rutelinae</taxon>
        <taxon>Popillia</taxon>
    </lineage>
</organism>
<feature type="chain" id="PRO_5043508803" description="acid phosphatase" evidence="8">
    <location>
        <begin position="24"/>
        <end position="399"/>
    </location>
</feature>
<dbReference type="AlphaFoldDB" id="A0AAW1N6W5"/>
<dbReference type="PANTHER" id="PTHR11567">
    <property type="entry name" value="ACID PHOSPHATASE-RELATED"/>
    <property type="match status" value="1"/>
</dbReference>
<dbReference type="GO" id="GO:0003993">
    <property type="term" value="F:acid phosphatase activity"/>
    <property type="evidence" value="ECO:0007669"/>
    <property type="project" value="UniProtKB-EC"/>
</dbReference>
<evidence type="ECO:0000313" key="10">
    <source>
        <dbReference type="Proteomes" id="UP001458880"/>
    </source>
</evidence>
<feature type="signal peptide" evidence="8">
    <location>
        <begin position="1"/>
        <end position="23"/>
    </location>
</feature>
<proteinExistence type="inferred from homology"/>
<evidence type="ECO:0000256" key="8">
    <source>
        <dbReference type="SAM" id="SignalP"/>
    </source>
</evidence>
<comment type="caution">
    <text evidence="9">The sequence shown here is derived from an EMBL/GenBank/DDBJ whole genome shotgun (WGS) entry which is preliminary data.</text>
</comment>
<evidence type="ECO:0000256" key="1">
    <source>
        <dbReference type="ARBA" id="ARBA00000032"/>
    </source>
</evidence>
<evidence type="ECO:0000256" key="3">
    <source>
        <dbReference type="ARBA" id="ARBA00012646"/>
    </source>
</evidence>
<keyword evidence="5" id="KW-0378">Hydrolase</keyword>
<evidence type="ECO:0000313" key="9">
    <source>
        <dbReference type="EMBL" id="KAK9754322.1"/>
    </source>
</evidence>
<comment type="similarity">
    <text evidence="2">Belongs to the histidine acid phosphatase family.</text>
</comment>
<dbReference type="Gene3D" id="3.40.50.1240">
    <property type="entry name" value="Phosphoglycerate mutase-like"/>
    <property type="match status" value="2"/>
</dbReference>
<dbReference type="SUPFAM" id="SSF53254">
    <property type="entry name" value="Phosphoglycerate mutase-like"/>
    <property type="match status" value="2"/>
</dbReference>
<reference evidence="9 10" key="1">
    <citation type="journal article" date="2024" name="BMC Genomics">
        <title>De novo assembly and annotation of Popillia japonica's genome with initial clues to its potential as an invasive pest.</title>
        <authorList>
            <person name="Cucini C."/>
            <person name="Boschi S."/>
            <person name="Funari R."/>
            <person name="Cardaioli E."/>
            <person name="Iannotti N."/>
            <person name="Marturano G."/>
            <person name="Paoli F."/>
            <person name="Bruttini M."/>
            <person name="Carapelli A."/>
            <person name="Frati F."/>
            <person name="Nardi F."/>
        </authorList>
    </citation>
    <scope>NUCLEOTIDE SEQUENCE [LARGE SCALE GENOMIC DNA]</scope>
    <source>
        <strain evidence="9">DMR45628</strain>
    </source>
</reference>
<keyword evidence="7" id="KW-0325">Glycoprotein</keyword>
<gene>
    <name evidence="9" type="ORF">QE152_g1307</name>
</gene>
<evidence type="ECO:0000256" key="2">
    <source>
        <dbReference type="ARBA" id="ARBA00005375"/>
    </source>
</evidence>
<evidence type="ECO:0000256" key="5">
    <source>
        <dbReference type="ARBA" id="ARBA00022801"/>
    </source>
</evidence>
<dbReference type="Proteomes" id="UP001458880">
    <property type="component" value="Unassembled WGS sequence"/>
</dbReference>
<keyword evidence="4 8" id="KW-0732">Signal</keyword>
<comment type="catalytic activity">
    <reaction evidence="1">
        <text>a phosphate monoester + H2O = an alcohol + phosphate</text>
        <dbReference type="Rhea" id="RHEA:15017"/>
        <dbReference type="ChEBI" id="CHEBI:15377"/>
        <dbReference type="ChEBI" id="CHEBI:30879"/>
        <dbReference type="ChEBI" id="CHEBI:43474"/>
        <dbReference type="ChEBI" id="CHEBI:67140"/>
        <dbReference type="EC" id="3.1.3.2"/>
    </reaction>
</comment>
<evidence type="ECO:0000256" key="4">
    <source>
        <dbReference type="ARBA" id="ARBA00022729"/>
    </source>
</evidence>
<evidence type="ECO:0000256" key="6">
    <source>
        <dbReference type="ARBA" id="ARBA00023157"/>
    </source>
</evidence>
<keyword evidence="6" id="KW-1015">Disulfide bond</keyword>
<protein>
    <recommendedName>
        <fullName evidence="3">acid phosphatase</fullName>
        <ecNumber evidence="3">3.1.3.2</ecNumber>
    </recommendedName>
</protein>
<dbReference type="InterPro" id="IPR050645">
    <property type="entry name" value="Histidine_acid_phosphatase"/>
</dbReference>